<sequence>QHLRNLFSTGYAVQVKVAIDDVEKIKEDLISNLPGIEIQAQHNEMLFCNIPFSNDNNQMQLSFNLGHVFGILNSRKEQKLIESYSVTQTTLEQIFVQLAGEDEDAEVSPNQIPNTNQ</sequence>
<dbReference type="EMBL" id="CAJOAZ010029512">
    <property type="protein sequence ID" value="CAF4425861.1"/>
    <property type="molecule type" value="Genomic_DNA"/>
</dbReference>
<evidence type="ECO:0000256" key="1">
    <source>
        <dbReference type="ARBA" id="ARBA00022448"/>
    </source>
</evidence>
<dbReference type="PANTHER" id="PTHR19229">
    <property type="entry name" value="ATP-BINDING CASSETTE TRANSPORTER SUBFAMILY A ABCA"/>
    <property type="match status" value="1"/>
</dbReference>
<dbReference type="Pfam" id="PF23321">
    <property type="entry name" value="R1_ABCA1"/>
    <property type="match status" value="1"/>
</dbReference>
<dbReference type="GO" id="GO:0005319">
    <property type="term" value="F:lipid transporter activity"/>
    <property type="evidence" value="ECO:0007669"/>
    <property type="project" value="TreeGrafter"/>
</dbReference>
<proteinExistence type="predicted"/>
<organism evidence="4 5">
    <name type="scientific">Adineta steineri</name>
    <dbReference type="NCBI Taxonomy" id="433720"/>
    <lineage>
        <taxon>Eukaryota</taxon>
        <taxon>Metazoa</taxon>
        <taxon>Spiralia</taxon>
        <taxon>Gnathifera</taxon>
        <taxon>Rotifera</taxon>
        <taxon>Eurotatoria</taxon>
        <taxon>Bdelloidea</taxon>
        <taxon>Adinetida</taxon>
        <taxon>Adinetidae</taxon>
        <taxon>Adineta</taxon>
    </lineage>
</organism>
<evidence type="ECO:0000256" key="2">
    <source>
        <dbReference type="ARBA" id="ARBA00022737"/>
    </source>
</evidence>
<name>A0A820QR86_9BILA</name>
<protein>
    <recommendedName>
        <fullName evidence="3">ABCA1-4-like C-terminal R2 regulatory domain-containing protein</fullName>
    </recommendedName>
</protein>
<feature type="non-terminal residue" evidence="4">
    <location>
        <position position="117"/>
    </location>
</feature>
<dbReference type="PANTHER" id="PTHR19229:SF36">
    <property type="entry name" value="ATP-BINDING CASSETTE SUB-FAMILY A MEMBER 2"/>
    <property type="match status" value="1"/>
</dbReference>
<keyword evidence="1" id="KW-0813">Transport</keyword>
<comment type="caution">
    <text evidence="4">The sequence shown here is derived from an EMBL/GenBank/DDBJ whole genome shotgun (WGS) entry which is preliminary data.</text>
</comment>
<accession>A0A820QR86</accession>
<dbReference type="GO" id="GO:0016020">
    <property type="term" value="C:membrane"/>
    <property type="evidence" value="ECO:0007669"/>
    <property type="project" value="InterPro"/>
</dbReference>
<dbReference type="InterPro" id="IPR056264">
    <property type="entry name" value="R2_ABCA1-4-like"/>
</dbReference>
<dbReference type="AlphaFoldDB" id="A0A820QR86"/>
<feature type="domain" description="ABCA1-4-like C-terminal R2 regulatory" evidence="3">
    <location>
        <begin position="9"/>
        <end position="88"/>
    </location>
</feature>
<feature type="non-terminal residue" evidence="4">
    <location>
        <position position="1"/>
    </location>
</feature>
<evidence type="ECO:0000313" key="5">
    <source>
        <dbReference type="Proteomes" id="UP000663844"/>
    </source>
</evidence>
<reference evidence="4" key="1">
    <citation type="submission" date="2021-02" db="EMBL/GenBank/DDBJ databases">
        <authorList>
            <person name="Nowell W R."/>
        </authorList>
    </citation>
    <scope>NUCLEOTIDE SEQUENCE</scope>
</reference>
<evidence type="ECO:0000259" key="3">
    <source>
        <dbReference type="Pfam" id="PF23321"/>
    </source>
</evidence>
<dbReference type="InterPro" id="IPR026082">
    <property type="entry name" value="ABCA"/>
</dbReference>
<dbReference type="Proteomes" id="UP000663844">
    <property type="component" value="Unassembled WGS sequence"/>
</dbReference>
<keyword evidence="2" id="KW-0677">Repeat</keyword>
<dbReference type="GO" id="GO:0140359">
    <property type="term" value="F:ABC-type transporter activity"/>
    <property type="evidence" value="ECO:0007669"/>
    <property type="project" value="InterPro"/>
</dbReference>
<gene>
    <name evidence="4" type="ORF">OXD698_LOCUS52927</name>
</gene>
<evidence type="ECO:0000313" key="4">
    <source>
        <dbReference type="EMBL" id="CAF4425861.1"/>
    </source>
</evidence>